<keyword evidence="4" id="KW-1185">Reference proteome</keyword>
<dbReference type="InterPro" id="IPR036291">
    <property type="entry name" value="NAD(P)-bd_dom_sf"/>
</dbReference>
<reference evidence="3 4" key="1">
    <citation type="submission" date="2018-06" db="EMBL/GenBank/DDBJ databases">
        <title>Complete Genomes of Monosporascus.</title>
        <authorList>
            <person name="Robinson A.J."/>
            <person name="Natvig D.O."/>
        </authorList>
    </citation>
    <scope>NUCLEOTIDE SEQUENCE [LARGE SCALE GENOMIC DNA]</scope>
    <source>
        <strain evidence="3 4">CBS 609.92</strain>
    </source>
</reference>
<name>A0ABY0GZZ5_9PEZI</name>
<dbReference type="PANTHER" id="PTHR24320:SF283">
    <property type="entry name" value="RETINOL DEHYDROGENASE 11"/>
    <property type="match status" value="1"/>
</dbReference>
<keyword evidence="2" id="KW-0560">Oxidoreductase</keyword>
<dbReference type="PANTHER" id="PTHR24320">
    <property type="entry name" value="RETINOL DEHYDROGENASE"/>
    <property type="match status" value="1"/>
</dbReference>
<dbReference type="SUPFAM" id="SSF51735">
    <property type="entry name" value="NAD(P)-binding Rossmann-fold domains"/>
    <property type="match status" value="1"/>
</dbReference>
<evidence type="ECO:0000256" key="2">
    <source>
        <dbReference type="ARBA" id="ARBA00023002"/>
    </source>
</evidence>
<protein>
    <recommendedName>
        <fullName evidence="5">Short-chain dehydrogenase</fullName>
    </recommendedName>
</protein>
<gene>
    <name evidence="3" type="ORF">DL762_008492</name>
</gene>
<comment type="similarity">
    <text evidence="1">Belongs to the short-chain dehydrogenases/reductases (SDR) family.</text>
</comment>
<proteinExistence type="inferred from homology"/>
<evidence type="ECO:0008006" key="5">
    <source>
        <dbReference type="Google" id="ProtNLM"/>
    </source>
</evidence>
<dbReference type="Proteomes" id="UP000294003">
    <property type="component" value="Unassembled WGS sequence"/>
</dbReference>
<evidence type="ECO:0000313" key="4">
    <source>
        <dbReference type="Proteomes" id="UP000294003"/>
    </source>
</evidence>
<organism evidence="3 4">
    <name type="scientific">Monosporascus cannonballus</name>
    <dbReference type="NCBI Taxonomy" id="155416"/>
    <lineage>
        <taxon>Eukaryota</taxon>
        <taxon>Fungi</taxon>
        <taxon>Dikarya</taxon>
        <taxon>Ascomycota</taxon>
        <taxon>Pezizomycotina</taxon>
        <taxon>Sordariomycetes</taxon>
        <taxon>Xylariomycetidae</taxon>
        <taxon>Xylariales</taxon>
        <taxon>Xylariales incertae sedis</taxon>
        <taxon>Monosporascus</taxon>
    </lineage>
</organism>
<dbReference type="PRINTS" id="PR00081">
    <property type="entry name" value="GDHRDH"/>
</dbReference>
<dbReference type="Gene3D" id="3.40.50.720">
    <property type="entry name" value="NAD(P)-binding Rossmann-like Domain"/>
    <property type="match status" value="1"/>
</dbReference>
<accession>A0ABY0GZZ5</accession>
<dbReference type="EMBL" id="QJNS01000360">
    <property type="protein sequence ID" value="RYO78813.1"/>
    <property type="molecule type" value="Genomic_DNA"/>
</dbReference>
<comment type="caution">
    <text evidence="3">The sequence shown here is derived from an EMBL/GenBank/DDBJ whole genome shotgun (WGS) entry which is preliminary data.</text>
</comment>
<dbReference type="InterPro" id="IPR002347">
    <property type="entry name" value="SDR_fam"/>
</dbReference>
<evidence type="ECO:0000256" key="1">
    <source>
        <dbReference type="ARBA" id="ARBA00006484"/>
    </source>
</evidence>
<evidence type="ECO:0000313" key="3">
    <source>
        <dbReference type="EMBL" id="RYO78813.1"/>
    </source>
</evidence>
<dbReference type="Pfam" id="PF00106">
    <property type="entry name" value="adh_short"/>
    <property type="match status" value="1"/>
</dbReference>
<sequence>MPTTTHPGFNANTEGVEVAKAFANGVRGKTIIVTGANRGGIGFSTAQSFASQSPARLILAGRNPTKVAECIGALKAEYPDVDYRALKMDLSSQKSVRAAAAEVLAWPDVEAVDILVNNAAVMGVQERTLGGDGIELHFATNHIGHWLFTCLVMPKLVRAAEGRPKGSVRVVNVSSGSPTMSQMRWSDINFDKRNRDLPEAEQPNYAVLRAWGYTDVEDKSYVPLEGYNQSKVANVLFGIAANKRLLEKYGILILAAHPGVIQTELVREFPPEILAAAKALFDQGAYTYKTLGAGASTGLVAALDPKLAQDVGETRNGSENYGAYLVDCQVSDKAKPSAVSSDGAEKLWKLSEELVKQNFSW</sequence>